<dbReference type="Proteomes" id="UP000054383">
    <property type="component" value="Unassembled WGS sequence"/>
</dbReference>
<dbReference type="AlphaFoldDB" id="A0A0U1M3U2"/>
<keyword evidence="3" id="KW-1185">Reference proteome</keyword>
<dbReference type="InterPro" id="IPR011051">
    <property type="entry name" value="RmlC_Cupin_sf"/>
</dbReference>
<protein>
    <recommendedName>
        <fullName evidence="1">Cupin type-1 domain-containing protein</fullName>
    </recommendedName>
</protein>
<accession>A0A0U1M3U2</accession>
<feature type="domain" description="Cupin type-1" evidence="1">
    <location>
        <begin position="66"/>
        <end position="116"/>
    </location>
</feature>
<dbReference type="PIRSF" id="PIRSF019307">
    <property type="entry name" value="UCP019307"/>
    <property type="match status" value="1"/>
</dbReference>
<evidence type="ECO:0000259" key="1">
    <source>
        <dbReference type="Pfam" id="PF00190"/>
    </source>
</evidence>
<dbReference type="InterPro" id="IPR006045">
    <property type="entry name" value="Cupin_1"/>
</dbReference>
<dbReference type="Pfam" id="PF00190">
    <property type="entry name" value="Cupin_1"/>
    <property type="match status" value="1"/>
</dbReference>
<dbReference type="OMA" id="GIFDYHH"/>
<dbReference type="InterPro" id="IPR014500">
    <property type="entry name" value="UCP019307_cupin"/>
</dbReference>
<dbReference type="CDD" id="cd02219">
    <property type="entry name" value="cupin_YjlB-like"/>
    <property type="match status" value="1"/>
</dbReference>
<dbReference type="OrthoDB" id="2589563at2759"/>
<dbReference type="PANTHER" id="PTHR36448:SF3">
    <property type="entry name" value="CUPIN TYPE-2 DOMAIN-CONTAINING PROTEIN"/>
    <property type="match status" value="1"/>
</dbReference>
<dbReference type="PANTHER" id="PTHR36448">
    <property type="entry name" value="BLR7373 PROTEIN"/>
    <property type="match status" value="1"/>
</dbReference>
<evidence type="ECO:0000313" key="2">
    <source>
        <dbReference type="EMBL" id="CRG89686.1"/>
    </source>
</evidence>
<gene>
    <name evidence="2" type="ORF">PISL3812_06725</name>
</gene>
<dbReference type="EMBL" id="CVMT01000006">
    <property type="protein sequence ID" value="CRG89686.1"/>
    <property type="molecule type" value="Genomic_DNA"/>
</dbReference>
<dbReference type="InterPro" id="IPR014710">
    <property type="entry name" value="RmlC-like_jellyroll"/>
</dbReference>
<dbReference type="SUPFAM" id="SSF51182">
    <property type="entry name" value="RmlC-like cupins"/>
    <property type="match status" value="1"/>
</dbReference>
<reference evidence="2 3" key="1">
    <citation type="submission" date="2015-04" db="EMBL/GenBank/DDBJ databases">
        <authorList>
            <person name="Syromyatnikov M.Y."/>
            <person name="Popov V.N."/>
        </authorList>
    </citation>
    <scope>NUCLEOTIDE SEQUENCE [LARGE SCALE GENOMIC DNA]</scope>
    <source>
        <strain evidence="2">WF-38-12</strain>
    </source>
</reference>
<dbReference type="STRING" id="28573.A0A0U1M3U2"/>
<dbReference type="InterPro" id="IPR047121">
    <property type="entry name" value="YjiB-like"/>
</dbReference>
<sequence>MSFRPPSDIKVSQHHIPAWKRIPNTSIHNKPLLIYHSAFTASASQLSARLKEIDVVIPQWQYSMYRQSHFHSTTHEVLGIISGRACLCFGGEENPARVQPVVQAGDLIVVPAGVAHQLLQDLDGDFDMLGSYPHGKHWDMCYGVESEDEAQITKAIAQLAWFDRDPLYGDDGLAIHV</sequence>
<name>A0A0U1M3U2_TALIS</name>
<organism evidence="2 3">
    <name type="scientific">Talaromyces islandicus</name>
    <name type="common">Penicillium islandicum</name>
    <dbReference type="NCBI Taxonomy" id="28573"/>
    <lineage>
        <taxon>Eukaryota</taxon>
        <taxon>Fungi</taxon>
        <taxon>Dikarya</taxon>
        <taxon>Ascomycota</taxon>
        <taxon>Pezizomycotina</taxon>
        <taxon>Eurotiomycetes</taxon>
        <taxon>Eurotiomycetidae</taxon>
        <taxon>Eurotiales</taxon>
        <taxon>Trichocomaceae</taxon>
        <taxon>Talaromyces</taxon>
        <taxon>Talaromyces sect. Islandici</taxon>
    </lineage>
</organism>
<evidence type="ECO:0000313" key="3">
    <source>
        <dbReference type="Proteomes" id="UP000054383"/>
    </source>
</evidence>
<proteinExistence type="predicted"/>
<dbReference type="Gene3D" id="2.60.120.10">
    <property type="entry name" value="Jelly Rolls"/>
    <property type="match status" value="1"/>
</dbReference>